<dbReference type="InterPro" id="IPR036282">
    <property type="entry name" value="Glutathione-S-Trfase_C_sf"/>
</dbReference>
<dbReference type="InterPro" id="IPR010987">
    <property type="entry name" value="Glutathione-S-Trfase_C-like"/>
</dbReference>
<dbReference type="SFLD" id="SFLDG01148">
    <property type="entry name" value="Xi_(cytGST)"/>
    <property type="match status" value="1"/>
</dbReference>
<name>A0A2R5GGZ6_9STRA</name>
<dbReference type="InterPro" id="IPR036249">
    <property type="entry name" value="Thioredoxin-like_sf"/>
</dbReference>
<dbReference type="Proteomes" id="UP000241890">
    <property type="component" value="Unassembled WGS sequence"/>
</dbReference>
<dbReference type="InterPro" id="IPR016639">
    <property type="entry name" value="GST_Omega/GSH"/>
</dbReference>
<accession>A0A2R5GGZ6</accession>
<dbReference type="PANTHER" id="PTHR32419">
    <property type="entry name" value="GLUTATHIONYL-HYDROQUINONE REDUCTASE"/>
    <property type="match status" value="1"/>
</dbReference>
<evidence type="ECO:0000313" key="4">
    <source>
        <dbReference type="Proteomes" id="UP000241890"/>
    </source>
</evidence>
<dbReference type="InterPro" id="IPR047047">
    <property type="entry name" value="GST_Omega-like_C"/>
</dbReference>
<dbReference type="SFLD" id="SFLDS00019">
    <property type="entry name" value="Glutathione_Transferase_(cytos"/>
    <property type="match status" value="1"/>
</dbReference>
<gene>
    <name evidence="3" type="ORF">FCC1311_052502</name>
</gene>
<protein>
    <submittedName>
        <fullName evidence="3">Glutathione S-transferase omega-like 2</fullName>
    </submittedName>
</protein>
<keyword evidence="4" id="KW-1185">Reference proteome</keyword>
<dbReference type="CDD" id="cd03190">
    <property type="entry name" value="GST_C_Omega_like"/>
    <property type="match status" value="2"/>
</dbReference>
<dbReference type="OrthoDB" id="2309723at2759"/>
<feature type="region of interest" description="Disordered" evidence="1">
    <location>
        <begin position="334"/>
        <end position="370"/>
    </location>
</feature>
<dbReference type="AlphaFoldDB" id="A0A2R5GGZ6"/>
<evidence type="ECO:0000256" key="1">
    <source>
        <dbReference type="SAM" id="MobiDB-lite"/>
    </source>
</evidence>
<dbReference type="Pfam" id="PF13410">
    <property type="entry name" value="GST_C_2"/>
    <property type="match status" value="2"/>
</dbReference>
<dbReference type="PANTHER" id="PTHR32419:SF6">
    <property type="entry name" value="GLUTATHIONE S-TRANSFERASE OMEGA-LIKE 1-RELATED"/>
    <property type="match status" value="1"/>
</dbReference>
<dbReference type="SUPFAM" id="SSF47616">
    <property type="entry name" value="GST C-terminal domain-like"/>
    <property type="match status" value="2"/>
</dbReference>
<feature type="domain" description="GST C-terminal" evidence="2">
    <location>
        <begin position="534"/>
        <end position="670"/>
    </location>
</feature>
<dbReference type="GO" id="GO:0005737">
    <property type="term" value="C:cytoplasm"/>
    <property type="evidence" value="ECO:0007669"/>
    <property type="project" value="TreeGrafter"/>
</dbReference>
<dbReference type="GO" id="GO:0004364">
    <property type="term" value="F:glutathione transferase activity"/>
    <property type="evidence" value="ECO:0007669"/>
    <property type="project" value="InterPro"/>
</dbReference>
<organism evidence="3 4">
    <name type="scientific">Hondaea fermentalgiana</name>
    <dbReference type="NCBI Taxonomy" id="2315210"/>
    <lineage>
        <taxon>Eukaryota</taxon>
        <taxon>Sar</taxon>
        <taxon>Stramenopiles</taxon>
        <taxon>Bigyra</taxon>
        <taxon>Labyrinthulomycetes</taxon>
        <taxon>Thraustochytrida</taxon>
        <taxon>Thraustochytriidae</taxon>
        <taxon>Hondaea</taxon>
    </lineage>
</organism>
<dbReference type="SFLD" id="SFLDG01206">
    <property type="entry name" value="Xi.1"/>
    <property type="match status" value="1"/>
</dbReference>
<proteinExistence type="predicted"/>
<reference evidence="3 4" key="1">
    <citation type="submission" date="2017-12" db="EMBL/GenBank/DDBJ databases">
        <title>Sequencing, de novo assembly and annotation of complete genome of a new Thraustochytrid species, strain FCC1311.</title>
        <authorList>
            <person name="Sedici K."/>
            <person name="Godart F."/>
            <person name="Aiese Cigliano R."/>
            <person name="Sanseverino W."/>
            <person name="Barakat M."/>
            <person name="Ortet P."/>
            <person name="Marechal E."/>
            <person name="Cagnac O."/>
            <person name="Amato A."/>
        </authorList>
    </citation>
    <scope>NUCLEOTIDE SEQUENCE [LARGE SCALE GENOMIC DNA]</scope>
</reference>
<evidence type="ECO:0000313" key="3">
    <source>
        <dbReference type="EMBL" id="GBG29028.1"/>
    </source>
</evidence>
<dbReference type="InterPro" id="IPR040079">
    <property type="entry name" value="Glutathione_S-Trfase"/>
</dbReference>
<evidence type="ECO:0000259" key="2">
    <source>
        <dbReference type="PROSITE" id="PS50405"/>
    </source>
</evidence>
<dbReference type="Pfam" id="PF13409">
    <property type="entry name" value="GST_N_2"/>
    <property type="match status" value="2"/>
</dbReference>
<feature type="domain" description="GST C-terminal" evidence="2">
    <location>
        <begin position="182"/>
        <end position="312"/>
    </location>
</feature>
<dbReference type="Gene3D" id="1.20.1050.10">
    <property type="match status" value="2"/>
</dbReference>
<comment type="caution">
    <text evidence="3">The sequence shown here is derived from an EMBL/GenBank/DDBJ whole genome shotgun (WGS) entry which is preliminary data.</text>
</comment>
<dbReference type="PROSITE" id="PS50405">
    <property type="entry name" value="GST_CTER"/>
    <property type="match status" value="2"/>
</dbReference>
<dbReference type="InParanoid" id="A0A2R5GGZ6"/>
<keyword evidence="3" id="KW-0808">Transferase</keyword>
<dbReference type="EMBL" id="BEYU01000052">
    <property type="protein sequence ID" value="GBG29028.1"/>
    <property type="molecule type" value="Genomic_DNA"/>
</dbReference>
<dbReference type="InterPro" id="IPR004045">
    <property type="entry name" value="Glutathione_S-Trfase_N"/>
</dbReference>
<dbReference type="Gene3D" id="3.40.30.10">
    <property type="entry name" value="Glutaredoxin"/>
    <property type="match status" value="2"/>
</dbReference>
<sequence>MVHVIDGEVKPGHFPRKSDSYERRTAAFKIDEIPAEDDQDARIEASQDRYHLIVCAACPWAHRTLLVRAVKDLTNISVSVVSPFLDDETGWAFASEDVAAQYKDSALPPTRDLASGEDFSYLHQLYTKVDPEYTGNVTTPVLYDKVEEKIVSNESWDIVRYLDRAFKPGPNAVPGLSEALYPENEAQDIDSLATWVQDELNNGVYKCGLAKSQRAYEEALDGVFACLDELEDQLAANRYLCGRDDQPSLADLQLLPTLLRFDDVYHILFKAARRRLSSYRNLFAYARDLYQVPAIRATVDFAQCKDHYYTHFVSANPKQVVPIGSVAKSFDRPHDRDRFVRQRRDSDTDEAREQKASQDDQTNKDSRKAKGEFVRGVSGHRRIITPDGEGEGELPAEAGRYHLYIANNCPWCHRTMMARAVLGLEDVISVDVLFYRRDEDHGWQFLPDEDGLRDFEIERRKELLDGQVSTEDSINGLSYAPEIYQMFGSKERSVPILFDKQANEIVNNESSEIVRMFALGFKAFHRDGAPDLYPAALADEIDQLNAWIYPDINNGAYRAGFSSDPKAYEDAFYKYFAAFDRLEDILRDRRFLTGEHPTEADIRLLPTIVRHDPVYYSRMKLNDRMVLDSPHLYRWLQDMLRIPGVLEATNIDHCILGYFGRTGNALVPPRPHDNWY</sequence>
<dbReference type="SUPFAM" id="SSF52833">
    <property type="entry name" value="Thioredoxin-like"/>
    <property type="match status" value="2"/>
</dbReference>